<evidence type="ECO:0008006" key="4">
    <source>
        <dbReference type="Google" id="ProtNLM"/>
    </source>
</evidence>
<protein>
    <recommendedName>
        <fullName evidence="4">AzlD domain-containing protein</fullName>
    </recommendedName>
</protein>
<dbReference type="Pfam" id="PF05437">
    <property type="entry name" value="AzlD"/>
    <property type="match status" value="1"/>
</dbReference>
<dbReference type="InterPro" id="IPR008407">
    <property type="entry name" value="Brnchd-chn_aa_trnsp_AzlD"/>
</dbReference>
<evidence type="ECO:0000256" key="1">
    <source>
        <dbReference type="SAM" id="Phobius"/>
    </source>
</evidence>
<dbReference type="EMBL" id="MJAO01000014">
    <property type="protein sequence ID" value="OKB65948.1"/>
    <property type="molecule type" value="Genomic_DNA"/>
</dbReference>
<comment type="caution">
    <text evidence="2">The sequence shown here is derived from an EMBL/GenBank/DDBJ whole genome shotgun (WGS) entry which is preliminary data.</text>
</comment>
<organism evidence="2 3">
    <name type="scientific">Serratia marcescens</name>
    <dbReference type="NCBI Taxonomy" id="615"/>
    <lineage>
        <taxon>Bacteria</taxon>
        <taxon>Pseudomonadati</taxon>
        <taxon>Pseudomonadota</taxon>
        <taxon>Gammaproteobacteria</taxon>
        <taxon>Enterobacterales</taxon>
        <taxon>Yersiniaceae</taxon>
        <taxon>Serratia</taxon>
    </lineage>
</organism>
<keyword evidence="1" id="KW-0472">Membrane</keyword>
<dbReference type="AlphaFoldDB" id="A0A1Q4NYI3"/>
<evidence type="ECO:0000313" key="3">
    <source>
        <dbReference type="Proteomes" id="UP000185770"/>
    </source>
</evidence>
<feature type="transmembrane region" description="Helical" evidence="1">
    <location>
        <begin position="40"/>
        <end position="58"/>
    </location>
</feature>
<keyword evidence="1" id="KW-0812">Transmembrane</keyword>
<dbReference type="OrthoDB" id="6119856at2"/>
<evidence type="ECO:0000313" key="2">
    <source>
        <dbReference type="EMBL" id="OKB65948.1"/>
    </source>
</evidence>
<keyword evidence="1" id="KW-1133">Transmembrane helix</keyword>
<sequence length="106" mass="11537">MSETTILWVLVISSLGTFLLRYSFLWLNDRLPFPERVGEWLKLIPATAIVSLIVPALIASPSALTVEGAPKLCAALVATLVMWKTHNATLMLLLGMATFWLIGGLG</sequence>
<name>A0A1Q4NYI3_SERMA</name>
<accession>A0A1Q4NYI3</accession>
<dbReference type="RefSeq" id="WP_073532760.1">
    <property type="nucleotide sequence ID" value="NZ_MJAO01000014.1"/>
</dbReference>
<dbReference type="Proteomes" id="UP000185770">
    <property type="component" value="Unassembled WGS sequence"/>
</dbReference>
<proteinExistence type="predicted"/>
<reference evidence="2 3" key="1">
    <citation type="submission" date="2016-09" db="EMBL/GenBank/DDBJ databases">
        <title>Serratia marcescens MSU-97 and epiphytic antimycotic-producing bacteria.</title>
        <authorList>
            <person name="Matilla M.A."/>
        </authorList>
    </citation>
    <scope>NUCLEOTIDE SEQUENCE [LARGE SCALE GENOMIC DNA]</scope>
    <source>
        <strain evidence="2 3">MSU-97</strain>
    </source>
</reference>
<feature type="transmembrane region" description="Helical" evidence="1">
    <location>
        <begin position="6"/>
        <end position="28"/>
    </location>
</feature>
<feature type="transmembrane region" description="Helical" evidence="1">
    <location>
        <begin position="88"/>
        <end position="105"/>
    </location>
</feature>
<gene>
    <name evidence="2" type="ORF">BHU62_14935</name>
</gene>